<evidence type="ECO:0000259" key="4">
    <source>
        <dbReference type="Pfam" id="PF17954"/>
    </source>
</evidence>
<dbReference type="PANTHER" id="PTHR43212">
    <property type="entry name" value="QUERCETIN 2,3-DIOXYGENASE"/>
    <property type="match status" value="1"/>
</dbReference>
<gene>
    <name evidence="5" type="ORF">HF999_07365</name>
</gene>
<dbReference type="InterPro" id="IPR014710">
    <property type="entry name" value="RmlC-like_jellyroll"/>
</dbReference>
<sequence>MSESRIIRAADRTHWEGEGLYTRQSMPFTGNFDLGANAHGQLLVHNDDLIDPGSGVDRHFHRDAEIVTWVIAGEVHHDDSSGSTGVVRAGQVQAMSAGTGVNHREQNPRATRTLARVIQMWLPPDELGGEPEYRTADVPLDGRGAVLVASGVPGDEPAVAIRNDAAALYAARLGAGEAVTLPAAPYGHLFVVTGAIVAGAPGSDGDSLAEGDALRTVGHGELQVRSVQDGTEILYWAMRVQAASALRPPV</sequence>
<dbReference type="Gene3D" id="2.60.120.10">
    <property type="entry name" value="Jelly Rolls"/>
    <property type="match status" value="2"/>
</dbReference>
<dbReference type="PANTHER" id="PTHR43212:SF3">
    <property type="entry name" value="QUERCETIN 2,3-DIOXYGENASE"/>
    <property type="match status" value="1"/>
</dbReference>
<comment type="similarity">
    <text evidence="1 2">Belongs to the pirin family.</text>
</comment>
<proteinExistence type="inferred from homology"/>
<evidence type="ECO:0000313" key="6">
    <source>
        <dbReference type="Proteomes" id="UP000582646"/>
    </source>
</evidence>
<dbReference type="RefSeq" id="WP_168545237.1">
    <property type="nucleotide sequence ID" value="NZ_JAAXOQ010000007.1"/>
</dbReference>
<evidence type="ECO:0000259" key="3">
    <source>
        <dbReference type="Pfam" id="PF02678"/>
    </source>
</evidence>
<dbReference type="AlphaFoldDB" id="A0A846WZ03"/>
<organism evidence="5 6">
    <name type="scientific">Tsukamurella spumae</name>
    <dbReference type="NCBI Taxonomy" id="44753"/>
    <lineage>
        <taxon>Bacteria</taxon>
        <taxon>Bacillati</taxon>
        <taxon>Actinomycetota</taxon>
        <taxon>Actinomycetes</taxon>
        <taxon>Mycobacteriales</taxon>
        <taxon>Tsukamurellaceae</taxon>
        <taxon>Tsukamurella</taxon>
    </lineage>
</organism>
<feature type="domain" description="Quercetin 2,3-dioxygenase C-terminal cupin" evidence="4">
    <location>
        <begin position="147"/>
        <end position="234"/>
    </location>
</feature>
<dbReference type="Pfam" id="PF17954">
    <property type="entry name" value="Pirin_C_2"/>
    <property type="match status" value="1"/>
</dbReference>
<accession>A0A846WZ03</accession>
<dbReference type="EMBL" id="JAAXOQ010000007">
    <property type="protein sequence ID" value="NKY18184.1"/>
    <property type="molecule type" value="Genomic_DNA"/>
</dbReference>
<comment type="caution">
    <text evidence="5">The sequence shown here is derived from an EMBL/GenBank/DDBJ whole genome shotgun (WGS) entry which is preliminary data.</text>
</comment>
<reference evidence="5 6" key="1">
    <citation type="submission" date="2020-04" db="EMBL/GenBank/DDBJ databases">
        <title>MicrobeNet Type strains.</title>
        <authorList>
            <person name="Nicholson A.C."/>
        </authorList>
    </citation>
    <scope>NUCLEOTIDE SEQUENCE [LARGE SCALE GENOMIC DNA]</scope>
    <source>
        <strain evidence="5 6">DSM 44113</strain>
    </source>
</reference>
<name>A0A846WZ03_9ACTN</name>
<dbReference type="Pfam" id="PF02678">
    <property type="entry name" value="Pirin"/>
    <property type="match status" value="1"/>
</dbReference>
<dbReference type="Proteomes" id="UP000582646">
    <property type="component" value="Unassembled WGS sequence"/>
</dbReference>
<evidence type="ECO:0000313" key="5">
    <source>
        <dbReference type="EMBL" id="NKY18184.1"/>
    </source>
</evidence>
<protein>
    <submittedName>
        <fullName evidence="5">Pirin family protein</fullName>
    </submittedName>
</protein>
<dbReference type="SUPFAM" id="SSF51182">
    <property type="entry name" value="RmlC-like cupins"/>
    <property type="match status" value="1"/>
</dbReference>
<dbReference type="InterPro" id="IPR003829">
    <property type="entry name" value="Pirin_N_dom"/>
</dbReference>
<keyword evidence="6" id="KW-1185">Reference proteome</keyword>
<evidence type="ECO:0000256" key="2">
    <source>
        <dbReference type="RuleBase" id="RU003457"/>
    </source>
</evidence>
<dbReference type="InterPro" id="IPR011051">
    <property type="entry name" value="RmlC_Cupin_sf"/>
</dbReference>
<evidence type="ECO:0000256" key="1">
    <source>
        <dbReference type="ARBA" id="ARBA00008416"/>
    </source>
</evidence>
<dbReference type="InterPro" id="IPR012093">
    <property type="entry name" value="Pirin"/>
</dbReference>
<feature type="domain" description="Pirin N-terminal" evidence="3">
    <location>
        <begin position="30"/>
        <end position="122"/>
    </location>
</feature>
<dbReference type="InterPro" id="IPR041602">
    <property type="entry name" value="Quercetinase_C"/>
</dbReference>